<dbReference type="Proteomes" id="UP000230002">
    <property type="component" value="Unassembled WGS sequence"/>
</dbReference>
<evidence type="ECO:0000256" key="1">
    <source>
        <dbReference type="SAM" id="MobiDB-lite"/>
    </source>
</evidence>
<name>A0A2G8RVE6_9APHY</name>
<dbReference type="AlphaFoldDB" id="A0A2G8RVE6"/>
<comment type="caution">
    <text evidence="3">The sequence shown here is derived from an EMBL/GenBank/DDBJ whole genome shotgun (WGS) entry which is preliminary data.</text>
</comment>
<feature type="chain" id="PRO_5013795674" description="Carbohydrate-binding module family 19 domain-containing protein" evidence="2">
    <location>
        <begin position="18"/>
        <end position="380"/>
    </location>
</feature>
<evidence type="ECO:0000313" key="4">
    <source>
        <dbReference type="Proteomes" id="UP000230002"/>
    </source>
</evidence>
<feature type="signal peptide" evidence="2">
    <location>
        <begin position="1"/>
        <end position="17"/>
    </location>
</feature>
<gene>
    <name evidence="3" type="ORF">GSI_13386</name>
</gene>
<dbReference type="EMBL" id="AYKW01000056">
    <property type="protein sequence ID" value="PIL25496.1"/>
    <property type="molecule type" value="Genomic_DNA"/>
</dbReference>
<reference evidence="3 4" key="1">
    <citation type="journal article" date="2015" name="Sci. Rep.">
        <title>Chromosome-level genome map provides insights into diverse defense mechanisms in the medicinal fungus Ganoderma sinense.</title>
        <authorList>
            <person name="Zhu Y."/>
            <person name="Xu J."/>
            <person name="Sun C."/>
            <person name="Zhou S."/>
            <person name="Xu H."/>
            <person name="Nelson D.R."/>
            <person name="Qian J."/>
            <person name="Song J."/>
            <person name="Luo H."/>
            <person name="Xiang L."/>
            <person name="Li Y."/>
            <person name="Xu Z."/>
            <person name="Ji A."/>
            <person name="Wang L."/>
            <person name="Lu S."/>
            <person name="Hayward A."/>
            <person name="Sun W."/>
            <person name="Li X."/>
            <person name="Schwartz D.C."/>
            <person name="Wang Y."/>
            <person name="Chen S."/>
        </authorList>
    </citation>
    <scope>NUCLEOTIDE SEQUENCE [LARGE SCALE GENOMIC DNA]</scope>
    <source>
        <strain evidence="3 4">ZZ0214-1</strain>
    </source>
</reference>
<keyword evidence="2" id="KW-0732">Signal</keyword>
<accession>A0A2G8RVE6</accession>
<dbReference type="PANTHER" id="PTHR34587:SF2">
    <property type="entry name" value="G-PROTEIN COUPLED RECEPTORS FAMILY 1 PROFILE DOMAIN-CONTAINING PROTEIN"/>
    <property type="match status" value="1"/>
</dbReference>
<dbReference type="PANTHER" id="PTHR34587">
    <property type="entry name" value="VWFA DOMAIN-CONTAINING PROTEIN"/>
    <property type="match status" value="1"/>
</dbReference>
<evidence type="ECO:0000256" key="2">
    <source>
        <dbReference type="SAM" id="SignalP"/>
    </source>
</evidence>
<keyword evidence="4" id="KW-1185">Reference proteome</keyword>
<dbReference type="OrthoDB" id="2336871at2759"/>
<organism evidence="3 4">
    <name type="scientific">Ganoderma sinense ZZ0214-1</name>
    <dbReference type="NCBI Taxonomy" id="1077348"/>
    <lineage>
        <taxon>Eukaryota</taxon>
        <taxon>Fungi</taxon>
        <taxon>Dikarya</taxon>
        <taxon>Basidiomycota</taxon>
        <taxon>Agaricomycotina</taxon>
        <taxon>Agaricomycetes</taxon>
        <taxon>Polyporales</taxon>
        <taxon>Polyporaceae</taxon>
        <taxon>Ganoderma</taxon>
    </lineage>
</organism>
<proteinExistence type="predicted"/>
<dbReference type="InterPro" id="IPR053216">
    <property type="entry name" value="Appressorial_penetr-assoc"/>
</dbReference>
<dbReference type="STRING" id="1077348.A0A2G8RVE6"/>
<protein>
    <recommendedName>
        <fullName evidence="5">Carbohydrate-binding module family 19 domain-containing protein</fullName>
    </recommendedName>
</protein>
<feature type="region of interest" description="Disordered" evidence="1">
    <location>
        <begin position="113"/>
        <end position="169"/>
    </location>
</feature>
<feature type="compositionally biased region" description="Low complexity" evidence="1">
    <location>
        <begin position="131"/>
        <end position="166"/>
    </location>
</feature>
<sequence length="380" mass="38989">MKYSVFATLSLALTASARPNFLTSKRADFTLKNGEDAIALNDKFKTLTPTSACTNGDVACVNDKFAECANGKFAITACAGGLICAALPLDNSAGTTVTCTTAADRDARIAATGAKAGATGTKADDGKKATGGKNTSSAKASGTKAAAPPTETAGNNAANGDATGDPQKSLTLSKDSIQANYANDGSQGASAGQEPSLTSTDNFINFCLQFPGKQKTNGQQVIEGSCNQTPMGLIAAKTNMPSAKFQAPANGDKIAANKDFTIKLAINNLETGHFTNPATTFHMAPQTVNAQGNIKGHSHVVIQKLAALDQTTPVSPTDFVFFKGLNEKAVNGVLTTTVPGGLPKGVYRIATINSSSNHQPALVAVAQRGALDDMVYFTVA</sequence>
<evidence type="ECO:0000313" key="3">
    <source>
        <dbReference type="EMBL" id="PIL25496.1"/>
    </source>
</evidence>
<evidence type="ECO:0008006" key="5">
    <source>
        <dbReference type="Google" id="ProtNLM"/>
    </source>
</evidence>